<dbReference type="AlphaFoldDB" id="A0A451A1P0"/>
<name>A0A451A1P0_9GAMM</name>
<evidence type="ECO:0000313" key="2">
    <source>
        <dbReference type="EMBL" id="VFK70178.1"/>
    </source>
</evidence>
<protein>
    <submittedName>
        <fullName evidence="1">Uncharacterized protein</fullName>
    </submittedName>
</protein>
<accession>A0A451A1P0</accession>
<dbReference type="EMBL" id="CAADFZ010000009">
    <property type="protein sequence ID" value="VFK59950.1"/>
    <property type="molecule type" value="Genomic_DNA"/>
</dbReference>
<dbReference type="EMBL" id="CAADGD010000024">
    <property type="protein sequence ID" value="VFK70178.1"/>
    <property type="molecule type" value="Genomic_DNA"/>
</dbReference>
<sequence length="111" mass="12991">MSNETQNQHSPGWLASMLHRPEINGLWFNCKEVKLDGFRFIRCRFDNCRLIISSTNFEIENCFIDKSSQTVYSGDIVKPIRLFNSRYDWTYENMPFFAPTKNPDGTITIKG</sequence>
<evidence type="ECO:0000313" key="1">
    <source>
        <dbReference type="EMBL" id="VFK59950.1"/>
    </source>
</evidence>
<gene>
    <name evidence="1" type="ORF">BECKUNK1418G_GA0071005_100956</name>
    <name evidence="2" type="ORF">BECKUNK1418H_GA0071006_102456</name>
</gene>
<reference evidence="1" key="1">
    <citation type="submission" date="2019-02" db="EMBL/GenBank/DDBJ databases">
        <authorList>
            <person name="Gruber-Vodicka R. H."/>
            <person name="Seah K. B. B."/>
        </authorList>
    </citation>
    <scope>NUCLEOTIDE SEQUENCE</scope>
    <source>
        <strain evidence="2">BECK_BY19</strain>
        <strain evidence="1">BECK_BY8</strain>
    </source>
</reference>
<organism evidence="1">
    <name type="scientific">Candidatus Kentrum sp. UNK</name>
    <dbReference type="NCBI Taxonomy" id="2126344"/>
    <lineage>
        <taxon>Bacteria</taxon>
        <taxon>Pseudomonadati</taxon>
        <taxon>Pseudomonadota</taxon>
        <taxon>Gammaproteobacteria</taxon>
        <taxon>Candidatus Kentrum</taxon>
    </lineage>
</organism>
<proteinExistence type="predicted"/>